<dbReference type="VEuPathDB" id="FungiDB:PHYBLDRAFT_176420"/>
<reference evidence="3" key="1">
    <citation type="submission" date="2015-06" db="EMBL/GenBank/DDBJ databases">
        <title>Expansion of signal transduction pathways in fungi by whole-genome duplication.</title>
        <authorList>
            <consortium name="DOE Joint Genome Institute"/>
            <person name="Corrochano L.M."/>
            <person name="Kuo A."/>
            <person name="Marcet-Houben M."/>
            <person name="Polaino S."/>
            <person name="Salamov A."/>
            <person name="Villalobos J.M."/>
            <person name="Alvarez M.I."/>
            <person name="Avalos J."/>
            <person name="Benito E.P."/>
            <person name="Benoit I."/>
            <person name="Burger G."/>
            <person name="Camino L.P."/>
            <person name="Canovas D."/>
            <person name="Cerda-Olmedo E."/>
            <person name="Cheng J.-F."/>
            <person name="Dominguez A."/>
            <person name="Elias M."/>
            <person name="Eslava A.P."/>
            <person name="Glaser F."/>
            <person name="Grimwood J."/>
            <person name="Gutierrez G."/>
            <person name="Heitman J."/>
            <person name="Henrissat B."/>
            <person name="Iturriaga E.A."/>
            <person name="Lang B.F."/>
            <person name="Lavin J.L."/>
            <person name="Lee S."/>
            <person name="Li W."/>
            <person name="Lindquist E."/>
            <person name="Lopez-Garcia S."/>
            <person name="Luque E.M."/>
            <person name="Marcos A.T."/>
            <person name="Martin J."/>
            <person name="McCluskey K."/>
            <person name="Medina H.R."/>
            <person name="Miralles-Duran A."/>
            <person name="Miyazaki A."/>
            <person name="Munoz-Torres E."/>
            <person name="Oguiza J.A."/>
            <person name="Ohm R."/>
            <person name="Olmedo M."/>
            <person name="Orejas M."/>
            <person name="Ortiz-Castellanos L."/>
            <person name="Pisabarro A.G."/>
            <person name="Rodriguez-Romero J."/>
            <person name="Ruiz-Herrera J."/>
            <person name="Ruiz-Vazquez R."/>
            <person name="Sanz C."/>
            <person name="Schackwitz W."/>
            <person name="Schmutz J."/>
            <person name="Shahriari M."/>
            <person name="Shelest E."/>
            <person name="Silva-Franco F."/>
            <person name="Soanes D."/>
            <person name="Syed K."/>
            <person name="Tagua V.G."/>
            <person name="Talbot N.J."/>
            <person name="Thon M."/>
            <person name="De vries R.P."/>
            <person name="Wiebenga A."/>
            <person name="Yadav J.S."/>
            <person name="Braun E.L."/>
            <person name="Baker S."/>
            <person name="Garre V."/>
            <person name="Horwitz B."/>
            <person name="Torres-Martinez S."/>
            <person name="Idnurm A."/>
            <person name="Herrera-Estrella A."/>
            <person name="Gabaldon T."/>
            <person name="Grigoriev I.V."/>
        </authorList>
    </citation>
    <scope>NUCLEOTIDE SEQUENCE [LARGE SCALE GENOMIC DNA]</scope>
    <source>
        <strain evidence="3">NRRL 1555(-)</strain>
    </source>
</reference>
<dbReference type="Proteomes" id="UP000077315">
    <property type="component" value="Unassembled WGS sequence"/>
</dbReference>
<dbReference type="AlphaFoldDB" id="A0A162W7B5"/>
<evidence type="ECO:0000313" key="1">
    <source>
        <dbReference type="EMBL" id="OAD65125.1"/>
    </source>
</evidence>
<proteinExistence type="predicted"/>
<evidence type="ECO:0000313" key="2">
    <source>
        <dbReference type="EMBL" id="OAD70528.1"/>
    </source>
</evidence>
<dbReference type="EMBL" id="KV441016">
    <property type="protein sequence ID" value="OAD65125.1"/>
    <property type="molecule type" value="Genomic_DNA"/>
</dbReference>
<protein>
    <submittedName>
        <fullName evidence="1">Uncharacterized protein</fullName>
    </submittedName>
</protein>
<dbReference type="RefSeq" id="XP_018288568.1">
    <property type="nucleotide sequence ID" value="XM_018441939.1"/>
</dbReference>
<sequence length="193" mass="21944">MAMGANSVGNGCKFNFYGNQSDVNRQSTYTVCLKNYNNIIFVDVSYQQPIEINSISSDVEIIQEAAISIFKQLVNKIPSLDCCLNEKTIISLRIASLKKLLDFVTNHNISDCQATNFHKNIRAFKSAFAFASIKTDMDERLASKTDDVFTFHINNIIYHNIVAFQSQYSRAAGFSQIYFCNTNKRLTRRTTLF</sequence>
<keyword evidence="3" id="KW-1185">Reference proteome</keyword>
<organism evidence="1 3">
    <name type="scientific">Phycomyces blakesleeanus (strain ATCC 8743b / DSM 1359 / FGSC 10004 / NBRC 33097 / NRRL 1555)</name>
    <dbReference type="NCBI Taxonomy" id="763407"/>
    <lineage>
        <taxon>Eukaryota</taxon>
        <taxon>Fungi</taxon>
        <taxon>Fungi incertae sedis</taxon>
        <taxon>Mucoromycota</taxon>
        <taxon>Mucoromycotina</taxon>
        <taxon>Mucoromycetes</taxon>
        <taxon>Mucorales</taxon>
        <taxon>Phycomycetaceae</taxon>
        <taxon>Phycomyces</taxon>
    </lineage>
</organism>
<dbReference type="GeneID" id="29002845"/>
<accession>A0A162W7B5</accession>
<dbReference type="STRING" id="763407.A0A162W7B5"/>
<dbReference type="GeneID" id="28998673"/>
<reference evidence="1" key="2">
    <citation type="submission" date="2015-06" db="EMBL/GenBank/DDBJ databases">
        <title>Expansion of signal transduction pathways in fungi by whole-genome duplication.</title>
        <authorList>
            <consortium name="DOE Joint Genome Institute"/>
            <person name="Corrochano L.M."/>
            <person name="Kuo A."/>
            <person name="Marcet-Houben M."/>
            <person name="Polaino S."/>
            <person name="Salamov A."/>
            <person name="Villalobos J.M."/>
            <person name="Alvarez M.I."/>
            <person name="Avalos J."/>
            <person name="Benito E.P."/>
            <person name="Benoit I."/>
            <person name="Burger G."/>
            <person name="Camino L.P."/>
            <person name="Canovas D."/>
            <person name="Cerda-Olmedo E."/>
            <person name="Cheng J.-F."/>
            <person name="Dominguez A."/>
            <person name="Elias M."/>
            <person name="Eslava A.P."/>
            <person name="Glaser F."/>
            <person name="Grimwood J."/>
            <person name="Gutierrez G."/>
            <person name="Heitman J."/>
            <person name="Henrissat B."/>
            <person name="Iturriaga E.A."/>
            <person name="Lang B.F."/>
            <person name="Lavin J.L."/>
            <person name="Lee S."/>
            <person name="Li W."/>
            <person name="Lindquist E."/>
            <person name="Lopez-Garcia S."/>
            <person name="Luque E.M."/>
            <person name="Marcos A.T."/>
            <person name="Martin J."/>
            <person name="Mccluskey K."/>
            <person name="Medina H.R."/>
            <person name="Miralles-Duran A."/>
            <person name="Miyazaki A."/>
            <person name="Munoz-Torres E."/>
            <person name="Oguiza J.A."/>
            <person name="Ohm R."/>
            <person name="Olmedo M."/>
            <person name="Orejas M."/>
            <person name="Ortiz-Castellanos L."/>
            <person name="Pisabarro A.G."/>
            <person name="Rodriguez-Romero J."/>
            <person name="Ruiz-Herrera J."/>
            <person name="Ruiz-Vazquez R."/>
            <person name="Sanz C."/>
            <person name="Schackwitz W."/>
            <person name="Schmutz J."/>
            <person name="Shahriari M."/>
            <person name="Shelest E."/>
            <person name="Silva-Franco F."/>
            <person name="Soanes D."/>
            <person name="Syed K."/>
            <person name="Tagua V.G."/>
            <person name="Talbot N.J."/>
            <person name="Thon M."/>
            <person name="De Vries R.P."/>
            <person name="Wiebenga A."/>
            <person name="Yadav J.S."/>
            <person name="Braun E.L."/>
            <person name="Baker S."/>
            <person name="Garre V."/>
            <person name="Horwitz B."/>
            <person name="Torres-Martinez S."/>
            <person name="Idnurm A."/>
            <person name="Herrera-Estrella A."/>
            <person name="Gabaldon T."/>
            <person name="Grigoriev I.V."/>
        </authorList>
    </citation>
    <scope>NUCLEOTIDE SEQUENCE [LARGE SCALE GENOMIC DNA]</scope>
    <source>
        <strain evidence="1">NRRL 1555</strain>
    </source>
</reference>
<dbReference type="VEuPathDB" id="FungiDB:PHYBLDRAFT_68377"/>
<name>A0A162W7B5_PHYB8</name>
<dbReference type="RefSeq" id="XP_018283165.1">
    <property type="nucleotide sequence ID" value="XM_018437767.1"/>
</dbReference>
<evidence type="ECO:0000313" key="3">
    <source>
        <dbReference type="Proteomes" id="UP000077315"/>
    </source>
</evidence>
<dbReference type="EMBL" id="KV440988">
    <property type="protein sequence ID" value="OAD70528.1"/>
    <property type="molecule type" value="Genomic_DNA"/>
</dbReference>
<gene>
    <name evidence="1" type="ORF">PHYBLDRAFT_176420</name>
    <name evidence="2" type="ORF">PHYBLDRAFT_68377</name>
</gene>